<name>A0AAN7X3D5_ELEMC</name>
<protein>
    <submittedName>
        <fullName evidence="1">Uncharacterized protein</fullName>
    </submittedName>
</protein>
<proteinExistence type="predicted"/>
<gene>
    <name evidence="1" type="ORF">PBY51_015015</name>
</gene>
<dbReference type="Proteomes" id="UP001346869">
    <property type="component" value="Unassembled WGS sequence"/>
</dbReference>
<dbReference type="AlphaFoldDB" id="A0AAN7X3D5"/>
<evidence type="ECO:0000313" key="1">
    <source>
        <dbReference type="EMBL" id="KAK5853897.1"/>
    </source>
</evidence>
<reference evidence="1 2" key="1">
    <citation type="journal article" date="2023" name="Genes (Basel)">
        <title>Chromosome-Level Genome Assembly and Circadian Gene Repertoire of the Patagonia Blennie Eleginops maclovinus-The Closest Ancestral Proxy of Antarctic Cryonotothenioids.</title>
        <authorList>
            <person name="Cheng C.C."/>
            <person name="Rivera-Colon A.G."/>
            <person name="Minhas B.F."/>
            <person name="Wilson L."/>
            <person name="Rayamajhi N."/>
            <person name="Vargas-Chacoff L."/>
            <person name="Catchen J.M."/>
        </authorList>
    </citation>
    <scope>NUCLEOTIDE SEQUENCE [LARGE SCALE GENOMIC DNA]</scope>
    <source>
        <strain evidence="1">JMC-PN-2008</strain>
    </source>
</reference>
<keyword evidence="2" id="KW-1185">Reference proteome</keyword>
<evidence type="ECO:0000313" key="2">
    <source>
        <dbReference type="Proteomes" id="UP001346869"/>
    </source>
</evidence>
<organism evidence="1 2">
    <name type="scientific">Eleginops maclovinus</name>
    <name type="common">Patagonian blennie</name>
    <name type="synonym">Eleginus maclovinus</name>
    <dbReference type="NCBI Taxonomy" id="56733"/>
    <lineage>
        <taxon>Eukaryota</taxon>
        <taxon>Metazoa</taxon>
        <taxon>Chordata</taxon>
        <taxon>Craniata</taxon>
        <taxon>Vertebrata</taxon>
        <taxon>Euteleostomi</taxon>
        <taxon>Actinopterygii</taxon>
        <taxon>Neopterygii</taxon>
        <taxon>Teleostei</taxon>
        <taxon>Neoteleostei</taxon>
        <taxon>Acanthomorphata</taxon>
        <taxon>Eupercaria</taxon>
        <taxon>Perciformes</taxon>
        <taxon>Notothenioidei</taxon>
        <taxon>Eleginopidae</taxon>
        <taxon>Eleginops</taxon>
    </lineage>
</organism>
<sequence>MLFLCSQEYCTFALQCFAQIECVLDIRGELRQTLIGGTGSSALYLLCAHKPLQCGNLIIPPIPNLLRQGQQHRAPAYHLSSQQIGSCNTRQTDGSSSCWGPGWSKTVASCMHDLQS</sequence>
<comment type="caution">
    <text evidence="1">The sequence shown here is derived from an EMBL/GenBank/DDBJ whole genome shotgun (WGS) entry which is preliminary data.</text>
</comment>
<accession>A0AAN7X3D5</accession>
<reference evidence="1 2" key="2">
    <citation type="journal article" date="2023" name="Mol. Biol. Evol.">
        <title>Genomics of Secondarily Temperate Adaptation in the Only Non-Antarctic Icefish.</title>
        <authorList>
            <person name="Rivera-Colon A.G."/>
            <person name="Rayamajhi N."/>
            <person name="Minhas B.F."/>
            <person name="Madrigal G."/>
            <person name="Bilyk K.T."/>
            <person name="Yoon V."/>
            <person name="Hune M."/>
            <person name="Gregory S."/>
            <person name="Cheng C.H.C."/>
            <person name="Catchen J.M."/>
        </authorList>
    </citation>
    <scope>NUCLEOTIDE SEQUENCE [LARGE SCALE GENOMIC DNA]</scope>
    <source>
        <strain evidence="1">JMC-PN-2008</strain>
    </source>
</reference>
<dbReference type="EMBL" id="JAUZQC010000019">
    <property type="protein sequence ID" value="KAK5853897.1"/>
    <property type="molecule type" value="Genomic_DNA"/>
</dbReference>